<dbReference type="Proteomes" id="UP000244248">
    <property type="component" value="Unassembled WGS sequence"/>
</dbReference>
<evidence type="ECO:0000313" key="3">
    <source>
        <dbReference type="Proteomes" id="UP000244248"/>
    </source>
</evidence>
<reference evidence="2 3" key="1">
    <citation type="submission" date="2018-04" db="EMBL/GenBank/DDBJ databases">
        <title>Novel species isolated from glacier.</title>
        <authorList>
            <person name="Liu Q."/>
            <person name="Xin Y.-H."/>
        </authorList>
    </citation>
    <scope>NUCLEOTIDE SEQUENCE [LARGE SCALE GENOMIC DNA]</scope>
    <source>
        <strain evidence="2 3">GT1R17</strain>
    </source>
</reference>
<evidence type="ECO:0000313" key="2">
    <source>
        <dbReference type="EMBL" id="PTU32675.1"/>
    </source>
</evidence>
<comment type="caution">
    <text evidence="2">The sequence shown here is derived from an EMBL/GenBank/DDBJ whole genome shotgun (WGS) entry which is preliminary data.</text>
</comment>
<gene>
    <name evidence="2" type="ORF">CJD38_00690</name>
</gene>
<keyword evidence="1" id="KW-0472">Membrane</keyword>
<feature type="transmembrane region" description="Helical" evidence="1">
    <location>
        <begin position="145"/>
        <end position="166"/>
    </location>
</feature>
<keyword evidence="1" id="KW-0812">Transmembrane</keyword>
<dbReference type="InterPro" id="IPR014509">
    <property type="entry name" value="YjdF-like"/>
</dbReference>
<feature type="transmembrane region" description="Helical" evidence="1">
    <location>
        <begin position="12"/>
        <end position="33"/>
    </location>
</feature>
<keyword evidence="1" id="KW-1133">Transmembrane helix</keyword>
<name>A0A2T5MJD0_9GAMM</name>
<proteinExistence type="predicted"/>
<dbReference type="PIRSF" id="PIRSF020606">
    <property type="entry name" value="UCP020606"/>
    <property type="match status" value="1"/>
</dbReference>
<dbReference type="InterPro" id="IPR058534">
    <property type="entry name" value="YjdF"/>
</dbReference>
<feature type="transmembrane region" description="Helical" evidence="1">
    <location>
        <begin position="116"/>
        <end position="133"/>
    </location>
</feature>
<protein>
    <submittedName>
        <fullName evidence="2">DUF2238 domain-containing protein</fullName>
    </submittedName>
</protein>
<accession>A0A2T5MJD0</accession>
<sequence length="216" mass="24794">MNTTLDSHATKSRWPLVLTVLFAIEWVLLALQPLDRHDWLLENALALLVCAWLIVRHRRAPLSTLSYVLLFLFGSLHEVGAHYTYSEVPYEQWAQMLGGFSVDATFGFERNMFDRVVHFLFGFLLFVPIQEMLDQGKEINGRARWWVPVSIVAAASMTFELFEWAAAEFFGGDLGQAYLGTQGDVWDAHKDMFLATVGSLITMVWVWRYRAKRKSA</sequence>
<feature type="transmembrane region" description="Helical" evidence="1">
    <location>
        <begin position="67"/>
        <end position="85"/>
    </location>
</feature>
<dbReference type="Pfam" id="PF09997">
    <property type="entry name" value="DUF2238"/>
    <property type="match status" value="1"/>
</dbReference>
<dbReference type="AlphaFoldDB" id="A0A2T5MJD0"/>
<keyword evidence="3" id="KW-1185">Reference proteome</keyword>
<feature type="transmembrane region" description="Helical" evidence="1">
    <location>
        <begin position="39"/>
        <end position="55"/>
    </location>
</feature>
<dbReference type="OrthoDB" id="9786473at2"/>
<dbReference type="RefSeq" id="WP_107938384.1">
    <property type="nucleotide sequence ID" value="NZ_QANS01000001.1"/>
</dbReference>
<feature type="transmembrane region" description="Helical" evidence="1">
    <location>
        <begin position="192"/>
        <end position="209"/>
    </location>
</feature>
<organism evidence="2 3">
    <name type="scientific">Stenotrophobium rhamnosiphilum</name>
    <dbReference type="NCBI Taxonomy" id="2029166"/>
    <lineage>
        <taxon>Bacteria</taxon>
        <taxon>Pseudomonadati</taxon>
        <taxon>Pseudomonadota</taxon>
        <taxon>Gammaproteobacteria</taxon>
        <taxon>Nevskiales</taxon>
        <taxon>Nevskiaceae</taxon>
        <taxon>Stenotrophobium</taxon>
    </lineage>
</organism>
<evidence type="ECO:0000256" key="1">
    <source>
        <dbReference type="SAM" id="Phobius"/>
    </source>
</evidence>
<dbReference type="EMBL" id="QANS01000001">
    <property type="protein sequence ID" value="PTU32675.1"/>
    <property type="molecule type" value="Genomic_DNA"/>
</dbReference>